<dbReference type="EMBL" id="CP019724">
    <property type="protein sequence ID" value="AQS67667.1"/>
    <property type="molecule type" value="Genomic_DNA"/>
</dbReference>
<reference evidence="2 3" key="1">
    <citation type="submission" date="2017-02" db="EMBL/GenBank/DDBJ databases">
        <title>Streptomyces pactum ACT12 Genome sequencing and assembly.</title>
        <authorList>
            <person name="Xue Q."/>
            <person name="Yan X."/>
            <person name="Jia L."/>
            <person name="Yan H."/>
        </authorList>
    </citation>
    <scope>NUCLEOTIDE SEQUENCE [LARGE SCALE GENOMIC DNA]</scope>
    <source>
        <strain evidence="2 3">ACT12</strain>
    </source>
</reference>
<evidence type="ECO:0000256" key="1">
    <source>
        <dbReference type="SAM" id="MobiDB-lite"/>
    </source>
</evidence>
<dbReference type="Proteomes" id="UP000189443">
    <property type="component" value="Chromosome"/>
</dbReference>
<sequence length="87" mass="9311">MHQSFHRVRGGTARSGRRLLADGYGYDFATAGHSTTCGYCAEVHIGTMSRTAPDDHSATTSHHTALGHRTTGHHTATLRRIAPSGLV</sequence>
<dbReference type="AlphaFoldDB" id="A0A1S6J7B5"/>
<evidence type="ECO:0000313" key="3">
    <source>
        <dbReference type="Proteomes" id="UP000189443"/>
    </source>
</evidence>
<organism evidence="2 3">
    <name type="scientific">Streptomyces pactum</name>
    <dbReference type="NCBI Taxonomy" id="68249"/>
    <lineage>
        <taxon>Bacteria</taxon>
        <taxon>Bacillati</taxon>
        <taxon>Actinomycetota</taxon>
        <taxon>Actinomycetes</taxon>
        <taxon>Kitasatosporales</taxon>
        <taxon>Streptomycetaceae</taxon>
        <taxon>Streptomyces</taxon>
    </lineage>
</organism>
<name>A0A1S6J7B5_9ACTN</name>
<keyword evidence="3" id="KW-1185">Reference proteome</keyword>
<accession>A0A1S6J7B5</accession>
<proteinExistence type="predicted"/>
<feature type="region of interest" description="Disordered" evidence="1">
    <location>
        <begin position="51"/>
        <end position="87"/>
    </location>
</feature>
<protein>
    <submittedName>
        <fullName evidence="2">Uncharacterized protein</fullName>
    </submittedName>
</protein>
<gene>
    <name evidence="2" type="ORF">B1H29_12700</name>
</gene>
<evidence type="ECO:0000313" key="2">
    <source>
        <dbReference type="EMBL" id="AQS67667.1"/>
    </source>
</evidence>
<dbReference type="KEGG" id="spac:B1H29_12700"/>